<dbReference type="CDD" id="cd00093">
    <property type="entry name" value="HTH_XRE"/>
    <property type="match status" value="1"/>
</dbReference>
<dbReference type="PANTHER" id="PTHR46797:SF1">
    <property type="entry name" value="METHYLPHOSPHONATE SYNTHASE"/>
    <property type="match status" value="1"/>
</dbReference>
<dbReference type="SUPFAM" id="SSF47413">
    <property type="entry name" value="lambda repressor-like DNA-binding domains"/>
    <property type="match status" value="1"/>
</dbReference>
<keyword evidence="1" id="KW-0238">DNA-binding</keyword>
<dbReference type="InterPro" id="IPR010982">
    <property type="entry name" value="Lambda_DNA-bd_dom_sf"/>
</dbReference>
<dbReference type="Pfam" id="PF01381">
    <property type="entry name" value="HTH_3"/>
    <property type="match status" value="1"/>
</dbReference>
<proteinExistence type="predicted"/>
<evidence type="ECO:0000313" key="3">
    <source>
        <dbReference type="EMBL" id="MBD1422575.1"/>
    </source>
</evidence>
<reference evidence="3 4" key="1">
    <citation type="submission" date="2020-08" db="EMBL/GenBank/DDBJ databases">
        <title>Sphingobacterium sp. DN00404 isolated from aquaculture water.</title>
        <authorList>
            <person name="Zhang M."/>
        </authorList>
    </citation>
    <scope>NUCLEOTIDE SEQUENCE [LARGE SCALE GENOMIC DNA]</scope>
    <source>
        <strain evidence="3 4">KCTC 42746</strain>
    </source>
</reference>
<comment type="caution">
    <text evidence="3">The sequence shown here is derived from an EMBL/GenBank/DDBJ whole genome shotgun (WGS) entry which is preliminary data.</text>
</comment>
<name>A0ABR7XTT4_9SPHI</name>
<dbReference type="Gene3D" id="1.10.260.40">
    <property type="entry name" value="lambda repressor-like DNA-binding domains"/>
    <property type="match status" value="1"/>
</dbReference>
<feature type="domain" description="HTH cro/C1-type" evidence="2">
    <location>
        <begin position="16"/>
        <end position="70"/>
    </location>
</feature>
<dbReference type="EMBL" id="JACNYL010000003">
    <property type="protein sequence ID" value="MBD1422575.1"/>
    <property type="molecule type" value="Genomic_DNA"/>
</dbReference>
<dbReference type="RefSeq" id="WP_190314288.1">
    <property type="nucleotide sequence ID" value="NZ_JACNYL010000003.1"/>
</dbReference>
<gene>
    <name evidence="3" type="ORF">H8B21_13440</name>
</gene>
<dbReference type="InterPro" id="IPR050807">
    <property type="entry name" value="TransReg_Diox_bact_type"/>
</dbReference>
<evidence type="ECO:0000313" key="4">
    <source>
        <dbReference type="Proteomes" id="UP000651112"/>
    </source>
</evidence>
<keyword evidence="4" id="KW-1185">Reference proteome</keyword>
<dbReference type="PROSITE" id="PS50943">
    <property type="entry name" value="HTH_CROC1"/>
    <property type="match status" value="1"/>
</dbReference>
<dbReference type="InterPro" id="IPR001387">
    <property type="entry name" value="Cro/C1-type_HTH"/>
</dbReference>
<sequence length="81" mass="9317">MDKVQKTFRIKLGRRIEQLREDRHIEQGALAAMIGKDKQFINRYERQGANPTAFILVQIAEALNVTANDLLDFSKLKTSKD</sequence>
<dbReference type="Proteomes" id="UP000651112">
    <property type="component" value="Unassembled WGS sequence"/>
</dbReference>
<dbReference type="PANTHER" id="PTHR46797">
    <property type="entry name" value="HTH-TYPE TRANSCRIPTIONAL REGULATOR"/>
    <property type="match status" value="1"/>
</dbReference>
<evidence type="ECO:0000259" key="2">
    <source>
        <dbReference type="PROSITE" id="PS50943"/>
    </source>
</evidence>
<dbReference type="SMART" id="SM00530">
    <property type="entry name" value="HTH_XRE"/>
    <property type="match status" value="1"/>
</dbReference>
<evidence type="ECO:0000256" key="1">
    <source>
        <dbReference type="ARBA" id="ARBA00023125"/>
    </source>
</evidence>
<protein>
    <submittedName>
        <fullName evidence="3">Helix-turn-helix transcriptional regulator</fullName>
    </submittedName>
</protein>
<accession>A0ABR7XTT4</accession>
<organism evidence="3 4">
    <name type="scientific">Sphingobacterium chuzhouense</name>
    <dbReference type="NCBI Taxonomy" id="1742264"/>
    <lineage>
        <taxon>Bacteria</taxon>
        <taxon>Pseudomonadati</taxon>
        <taxon>Bacteroidota</taxon>
        <taxon>Sphingobacteriia</taxon>
        <taxon>Sphingobacteriales</taxon>
        <taxon>Sphingobacteriaceae</taxon>
        <taxon>Sphingobacterium</taxon>
    </lineage>
</organism>